<sequence>MSRYTSAIFGDVSGQPRAAPGHNYDQNTSSTEARSYEKMNKQMKPSVTSNCSIRMEYTYRI</sequence>
<feature type="region of interest" description="Disordered" evidence="1">
    <location>
        <begin position="1"/>
        <end position="45"/>
    </location>
</feature>
<dbReference type="Proteomes" id="UP000186922">
    <property type="component" value="Unassembled WGS sequence"/>
</dbReference>
<gene>
    <name evidence="2" type="primary">RvY_01457-1</name>
    <name evidence="2" type="synonym">RvY_01457.1</name>
    <name evidence="2" type="ORF">RvY_01457</name>
</gene>
<evidence type="ECO:0000313" key="3">
    <source>
        <dbReference type="Proteomes" id="UP000186922"/>
    </source>
</evidence>
<dbReference type="AlphaFoldDB" id="A0A1D1UMG5"/>
<proteinExistence type="predicted"/>
<comment type="caution">
    <text evidence="2">The sequence shown here is derived from an EMBL/GenBank/DDBJ whole genome shotgun (WGS) entry which is preliminary data.</text>
</comment>
<keyword evidence="3" id="KW-1185">Reference proteome</keyword>
<evidence type="ECO:0000256" key="1">
    <source>
        <dbReference type="SAM" id="MobiDB-lite"/>
    </source>
</evidence>
<dbReference type="EMBL" id="BDGG01000001">
    <property type="protein sequence ID" value="GAU88832.1"/>
    <property type="molecule type" value="Genomic_DNA"/>
</dbReference>
<reference evidence="2 3" key="1">
    <citation type="journal article" date="2016" name="Nat. Commun.">
        <title>Extremotolerant tardigrade genome and improved radiotolerance of human cultured cells by tardigrade-unique protein.</title>
        <authorList>
            <person name="Hashimoto T."/>
            <person name="Horikawa D.D."/>
            <person name="Saito Y."/>
            <person name="Kuwahara H."/>
            <person name="Kozuka-Hata H."/>
            <person name="Shin-I T."/>
            <person name="Minakuchi Y."/>
            <person name="Ohishi K."/>
            <person name="Motoyama A."/>
            <person name="Aizu T."/>
            <person name="Enomoto A."/>
            <person name="Kondo K."/>
            <person name="Tanaka S."/>
            <person name="Hara Y."/>
            <person name="Koshikawa S."/>
            <person name="Sagara H."/>
            <person name="Miura T."/>
            <person name="Yokobori S."/>
            <person name="Miyagawa K."/>
            <person name="Suzuki Y."/>
            <person name="Kubo T."/>
            <person name="Oyama M."/>
            <person name="Kohara Y."/>
            <person name="Fujiyama A."/>
            <person name="Arakawa K."/>
            <person name="Katayama T."/>
            <person name="Toyoda A."/>
            <person name="Kunieda T."/>
        </authorList>
    </citation>
    <scope>NUCLEOTIDE SEQUENCE [LARGE SCALE GENOMIC DNA]</scope>
    <source>
        <strain evidence="2 3">YOKOZUNA-1</strain>
    </source>
</reference>
<accession>A0A1D1UMG5</accession>
<protein>
    <submittedName>
        <fullName evidence="2">Uncharacterized protein</fullName>
    </submittedName>
</protein>
<organism evidence="2 3">
    <name type="scientific">Ramazzottius varieornatus</name>
    <name type="common">Water bear</name>
    <name type="synonym">Tardigrade</name>
    <dbReference type="NCBI Taxonomy" id="947166"/>
    <lineage>
        <taxon>Eukaryota</taxon>
        <taxon>Metazoa</taxon>
        <taxon>Ecdysozoa</taxon>
        <taxon>Tardigrada</taxon>
        <taxon>Eutardigrada</taxon>
        <taxon>Parachela</taxon>
        <taxon>Hypsibioidea</taxon>
        <taxon>Ramazzottiidae</taxon>
        <taxon>Ramazzottius</taxon>
    </lineage>
</organism>
<evidence type="ECO:0000313" key="2">
    <source>
        <dbReference type="EMBL" id="GAU88832.1"/>
    </source>
</evidence>
<feature type="compositionally biased region" description="Polar residues" evidence="1">
    <location>
        <begin position="24"/>
        <end position="33"/>
    </location>
</feature>
<name>A0A1D1UMG5_RAMVA</name>